<feature type="non-terminal residue" evidence="1">
    <location>
        <position position="223"/>
    </location>
</feature>
<proteinExistence type="predicted"/>
<dbReference type="AlphaFoldDB" id="X1D733"/>
<evidence type="ECO:0000313" key="1">
    <source>
        <dbReference type="EMBL" id="GAG92286.1"/>
    </source>
</evidence>
<reference evidence="1" key="1">
    <citation type="journal article" date="2014" name="Front. Microbiol.">
        <title>High frequency of phylogenetically diverse reductive dehalogenase-homologous genes in deep subseafloor sedimentary metagenomes.</title>
        <authorList>
            <person name="Kawai M."/>
            <person name="Futagami T."/>
            <person name="Toyoda A."/>
            <person name="Takaki Y."/>
            <person name="Nishi S."/>
            <person name="Hori S."/>
            <person name="Arai W."/>
            <person name="Tsubouchi T."/>
            <person name="Morono Y."/>
            <person name="Uchiyama I."/>
            <person name="Ito T."/>
            <person name="Fujiyama A."/>
            <person name="Inagaki F."/>
            <person name="Takami H."/>
        </authorList>
    </citation>
    <scope>NUCLEOTIDE SEQUENCE</scope>
    <source>
        <strain evidence="1">Expedition CK06-06</strain>
    </source>
</reference>
<name>X1D733_9ZZZZ</name>
<accession>X1D733</accession>
<gene>
    <name evidence="1" type="ORF">S01H4_44577</name>
</gene>
<dbReference type="EMBL" id="BART01024729">
    <property type="protein sequence ID" value="GAG92286.1"/>
    <property type="molecule type" value="Genomic_DNA"/>
</dbReference>
<comment type="caution">
    <text evidence="1">The sequence shown here is derived from an EMBL/GenBank/DDBJ whole genome shotgun (WGS) entry which is preliminary data.</text>
</comment>
<protein>
    <submittedName>
        <fullName evidence="1">Uncharacterized protein</fullName>
    </submittedName>
</protein>
<organism evidence="1">
    <name type="scientific">marine sediment metagenome</name>
    <dbReference type="NCBI Taxonomy" id="412755"/>
    <lineage>
        <taxon>unclassified sequences</taxon>
        <taxon>metagenomes</taxon>
        <taxon>ecological metagenomes</taxon>
    </lineage>
</organism>
<sequence length="223" mass="25456">MAAATKIKYLHNRLIQRIQNIIGYSIKIVPAGRLTNWERADYNTTIRFYIVVTDDSGRQDFVLRDRGGRCPVFMVKQFRDLNGGVWAVWDEEWVSESGAEFCLIGAGWTFFWGIEGQEQKAQILRAEWDQIERRGGFAPQPHWHVDSELVTPLPIKHVATYDIGETSVELEELPVQIDQNRLEEIAASDGLQDIDISGMHLGMSGWQNAKEHPACWQSQIGNE</sequence>